<sequence length="74" mass="8368">MIFKENENQTLNTSAHFCYVKPNFKTKIGILNFITSRRAEVTAGVGYLSSYPGEAKSVVIISQDKVFFAIESWM</sequence>
<reference evidence="1 2" key="2">
    <citation type="journal article" date="2022" name="Mol. Ecol. Resour.">
        <title>The genomes of chicory, endive, great burdock and yacon provide insights into Asteraceae paleo-polyploidization history and plant inulin production.</title>
        <authorList>
            <person name="Fan W."/>
            <person name="Wang S."/>
            <person name="Wang H."/>
            <person name="Wang A."/>
            <person name="Jiang F."/>
            <person name="Liu H."/>
            <person name="Zhao H."/>
            <person name="Xu D."/>
            <person name="Zhang Y."/>
        </authorList>
    </citation>
    <scope>NUCLEOTIDE SEQUENCE [LARGE SCALE GENOMIC DNA]</scope>
    <source>
        <strain evidence="2">cv. Yunnan</strain>
        <tissue evidence="1">Leaves</tissue>
    </source>
</reference>
<evidence type="ECO:0000313" key="1">
    <source>
        <dbReference type="EMBL" id="KAI3704741.1"/>
    </source>
</evidence>
<protein>
    <submittedName>
        <fullName evidence="1">Uncharacterized protein</fullName>
    </submittedName>
</protein>
<proteinExistence type="predicted"/>
<comment type="caution">
    <text evidence="1">The sequence shown here is derived from an EMBL/GenBank/DDBJ whole genome shotgun (WGS) entry which is preliminary data.</text>
</comment>
<dbReference type="EMBL" id="CM042042">
    <property type="protein sequence ID" value="KAI3704741.1"/>
    <property type="molecule type" value="Genomic_DNA"/>
</dbReference>
<accession>A0ACB9A5E3</accession>
<organism evidence="1 2">
    <name type="scientific">Smallanthus sonchifolius</name>
    <dbReference type="NCBI Taxonomy" id="185202"/>
    <lineage>
        <taxon>Eukaryota</taxon>
        <taxon>Viridiplantae</taxon>
        <taxon>Streptophyta</taxon>
        <taxon>Embryophyta</taxon>
        <taxon>Tracheophyta</taxon>
        <taxon>Spermatophyta</taxon>
        <taxon>Magnoliopsida</taxon>
        <taxon>eudicotyledons</taxon>
        <taxon>Gunneridae</taxon>
        <taxon>Pentapetalae</taxon>
        <taxon>asterids</taxon>
        <taxon>campanulids</taxon>
        <taxon>Asterales</taxon>
        <taxon>Asteraceae</taxon>
        <taxon>Asteroideae</taxon>
        <taxon>Heliantheae alliance</taxon>
        <taxon>Millerieae</taxon>
        <taxon>Smallanthus</taxon>
    </lineage>
</organism>
<gene>
    <name evidence="1" type="ORF">L1987_74968</name>
</gene>
<keyword evidence="2" id="KW-1185">Reference proteome</keyword>
<reference evidence="2" key="1">
    <citation type="journal article" date="2022" name="Mol. Ecol. Resour.">
        <title>The genomes of chicory, endive, great burdock and yacon provide insights into Asteraceae palaeo-polyploidization history and plant inulin production.</title>
        <authorList>
            <person name="Fan W."/>
            <person name="Wang S."/>
            <person name="Wang H."/>
            <person name="Wang A."/>
            <person name="Jiang F."/>
            <person name="Liu H."/>
            <person name="Zhao H."/>
            <person name="Xu D."/>
            <person name="Zhang Y."/>
        </authorList>
    </citation>
    <scope>NUCLEOTIDE SEQUENCE [LARGE SCALE GENOMIC DNA]</scope>
    <source>
        <strain evidence="2">cv. Yunnan</strain>
    </source>
</reference>
<name>A0ACB9A5E3_9ASTR</name>
<evidence type="ECO:0000313" key="2">
    <source>
        <dbReference type="Proteomes" id="UP001056120"/>
    </source>
</evidence>
<dbReference type="Proteomes" id="UP001056120">
    <property type="component" value="Linkage Group LG25"/>
</dbReference>